<gene>
    <name evidence="2" type="ORF">GUJ93_ZPchr0006g41141</name>
</gene>
<reference evidence="2" key="2">
    <citation type="submission" date="2021-02" db="EMBL/GenBank/DDBJ databases">
        <authorList>
            <person name="Kimball J.A."/>
            <person name="Haas M.W."/>
            <person name="Macchietto M."/>
            <person name="Kono T."/>
            <person name="Duquette J."/>
            <person name="Shao M."/>
        </authorList>
    </citation>
    <scope>NUCLEOTIDE SEQUENCE</scope>
    <source>
        <tissue evidence="2">Fresh leaf tissue</tissue>
    </source>
</reference>
<reference evidence="2" key="1">
    <citation type="journal article" date="2021" name="bioRxiv">
        <title>Whole Genome Assembly and Annotation of Northern Wild Rice, Zizania palustris L., Supports a Whole Genome Duplication in the Zizania Genus.</title>
        <authorList>
            <person name="Haas M."/>
            <person name="Kono T."/>
            <person name="Macchietto M."/>
            <person name="Millas R."/>
            <person name="McGilp L."/>
            <person name="Shao M."/>
            <person name="Duquette J."/>
            <person name="Hirsch C.N."/>
            <person name="Kimball J."/>
        </authorList>
    </citation>
    <scope>NUCLEOTIDE SEQUENCE</scope>
    <source>
        <tissue evidence="2">Fresh leaf tissue</tissue>
    </source>
</reference>
<dbReference type="AlphaFoldDB" id="A0A8J5VKJ7"/>
<protein>
    <submittedName>
        <fullName evidence="2">Uncharacterized protein</fullName>
    </submittedName>
</protein>
<comment type="caution">
    <text evidence="2">The sequence shown here is derived from an EMBL/GenBank/DDBJ whole genome shotgun (WGS) entry which is preliminary data.</text>
</comment>
<feature type="region of interest" description="Disordered" evidence="1">
    <location>
        <begin position="58"/>
        <end position="95"/>
    </location>
</feature>
<name>A0A8J5VKJ7_ZIZPA</name>
<dbReference type="EMBL" id="JAAALK010000283">
    <property type="protein sequence ID" value="KAG8074927.1"/>
    <property type="molecule type" value="Genomic_DNA"/>
</dbReference>
<accession>A0A8J5VKJ7</accession>
<evidence type="ECO:0000313" key="3">
    <source>
        <dbReference type="Proteomes" id="UP000729402"/>
    </source>
</evidence>
<proteinExistence type="predicted"/>
<organism evidence="2 3">
    <name type="scientific">Zizania palustris</name>
    <name type="common">Northern wild rice</name>
    <dbReference type="NCBI Taxonomy" id="103762"/>
    <lineage>
        <taxon>Eukaryota</taxon>
        <taxon>Viridiplantae</taxon>
        <taxon>Streptophyta</taxon>
        <taxon>Embryophyta</taxon>
        <taxon>Tracheophyta</taxon>
        <taxon>Spermatophyta</taxon>
        <taxon>Magnoliopsida</taxon>
        <taxon>Liliopsida</taxon>
        <taxon>Poales</taxon>
        <taxon>Poaceae</taxon>
        <taxon>BOP clade</taxon>
        <taxon>Oryzoideae</taxon>
        <taxon>Oryzeae</taxon>
        <taxon>Zizaniinae</taxon>
        <taxon>Zizania</taxon>
    </lineage>
</organism>
<keyword evidence="3" id="KW-1185">Reference proteome</keyword>
<evidence type="ECO:0000256" key="1">
    <source>
        <dbReference type="SAM" id="MobiDB-lite"/>
    </source>
</evidence>
<dbReference type="Proteomes" id="UP000729402">
    <property type="component" value="Unassembled WGS sequence"/>
</dbReference>
<sequence length="95" mass="10061">MPTDFVRWGSRFRDTLASTASATHAEFRRARKGEAVVWLLASPPREHASAAAFLPAPQLFTPKSNGDGGDGGKRGAAYVLPSSSSTSAPDSRKCL</sequence>
<evidence type="ECO:0000313" key="2">
    <source>
        <dbReference type="EMBL" id="KAG8074927.1"/>
    </source>
</evidence>